<proteinExistence type="predicted"/>
<sequence>MPFATGGYSAGALQLRAGRLRDTRGFAQLAHFVYVFRQALRLDEHAPSIDQLEHELTALAERRPLLTHILEHVLQLLSPRAPVHPLDAAVARAWRREGLQPPGDVREALSDGDSGGGSGDVALRLAVVGGTCELVCVRPERLRAAPGVAGLAPAEMRAAAVGRDALGRAYWLLCGHLLYRETPAHVADVLLPSSSSSLVAGEVRRSARGRRGKERVVRVEDLEACDAPRHAMREADGALWELLVGGGAGREWAAVAAAAGGGAGLLGREARGADERRLVEEVGRWAGDAARKALACRRSAGRVAGPAGEHVRLLLAAEGGRKRSARIAGLRERRPAGPEDGGDSVDQGAGPDQAAPDQRDSRGARASRRQMAREAALSAVGQQPVAMHEEAQEAEEGEADHWAFCCSCGIRGADYDDGRAMTACERCGVWRHLGCALRAESRRIGRAIDEDDWDTVRYVCPECLCVDAGKL</sequence>
<accession>A0A9W7Y348</accession>
<dbReference type="Gene3D" id="3.30.40.10">
    <property type="entry name" value="Zinc/RING finger domain, C3HC4 (zinc finger)"/>
    <property type="match status" value="1"/>
</dbReference>
<protein>
    <recommendedName>
        <fullName evidence="4">Zinc finger PHD-type domain-containing protein</fullName>
    </recommendedName>
</protein>
<dbReference type="Proteomes" id="UP001149813">
    <property type="component" value="Unassembled WGS sequence"/>
</dbReference>
<reference evidence="2" key="1">
    <citation type="submission" date="2022-07" db="EMBL/GenBank/DDBJ databases">
        <title>Phylogenomic reconstructions and comparative analyses of Kickxellomycotina fungi.</title>
        <authorList>
            <person name="Reynolds N.K."/>
            <person name="Stajich J.E."/>
            <person name="Barry K."/>
            <person name="Grigoriev I.V."/>
            <person name="Crous P."/>
            <person name="Smith M.E."/>
        </authorList>
    </citation>
    <scope>NUCLEOTIDE SEQUENCE</scope>
    <source>
        <strain evidence="2">NBRC 32514</strain>
    </source>
</reference>
<dbReference type="SUPFAM" id="SSF57903">
    <property type="entry name" value="FYVE/PHD zinc finger"/>
    <property type="match status" value="1"/>
</dbReference>
<dbReference type="OrthoDB" id="303107at2759"/>
<dbReference type="InterPro" id="IPR013083">
    <property type="entry name" value="Znf_RING/FYVE/PHD"/>
</dbReference>
<evidence type="ECO:0008006" key="4">
    <source>
        <dbReference type="Google" id="ProtNLM"/>
    </source>
</evidence>
<evidence type="ECO:0000313" key="2">
    <source>
        <dbReference type="EMBL" id="KAJ1723002.1"/>
    </source>
</evidence>
<evidence type="ECO:0000256" key="1">
    <source>
        <dbReference type="SAM" id="MobiDB-lite"/>
    </source>
</evidence>
<comment type="caution">
    <text evidence="2">The sequence shown here is derived from an EMBL/GenBank/DDBJ whole genome shotgun (WGS) entry which is preliminary data.</text>
</comment>
<dbReference type="InterPro" id="IPR011011">
    <property type="entry name" value="Znf_FYVE_PHD"/>
</dbReference>
<name>A0A9W7Y348_9FUNG</name>
<dbReference type="EMBL" id="JANBOJ010000085">
    <property type="protein sequence ID" value="KAJ1723002.1"/>
    <property type="molecule type" value="Genomic_DNA"/>
</dbReference>
<evidence type="ECO:0000313" key="3">
    <source>
        <dbReference type="Proteomes" id="UP001149813"/>
    </source>
</evidence>
<keyword evidence="3" id="KW-1185">Reference proteome</keyword>
<organism evidence="2 3">
    <name type="scientific">Coemansia erecta</name>
    <dbReference type="NCBI Taxonomy" id="147472"/>
    <lineage>
        <taxon>Eukaryota</taxon>
        <taxon>Fungi</taxon>
        <taxon>Fungi incertae sedis</taxon>
        <taxon>Zoopagomycota</taxon>
        <taxon>Kickxellomycotina</taxon>
        <taxon>Kickxellomycetes</taxon>
        <taxon>Kickxellales</taxon>
        <taxon>Kickxellaceae</taxon>
        <taxon>Coemansia</taxon>
    </lineage>
</organism>
<dbReference type="AlphaFoldDB" id="A0A9W7Y348"/>
<gene>
    <name evidence="2" type="ORF">LPJ53_002620</name>
</gene>
<feature type="region of interest" description="Disordered" evidence="1">
    <location>
        <begin position="326"/>
        <end position="394"/>
    </location>
</feature>